<keyword evidence="1" id="KW-0472">Membrane</keyword>
<organism evidence="2 3">
    <name type="scientific">Cryptococcus neoformans Tu259-1</name>
    <dbReference type="NCBI Taxonomy" id="1230072"/>
    <lineage>
        <taxon>Eukaryota</taxon>
        <taxon>Fungi</taxon>
        <taxon>Dikarya</taxon>
        <taxon>Basidiomycota</taxon>
        <taxon>Agaricomycotina</taxon>
        <taxon>Tremellomycetes</taxon>
        <taxon>Tremellales</taxon>
        <taxon>Cryptococcaceae</taxon>
        <taxon>Cryptococcus</taxon>
        <taxon>Cryptococcus neoformans species complex</taxon>
    </lineage>
</organism>
<evidence type="ECO:0000256" key="1">
    <source>
        <dbReference type="SAM" id="Phobius"/>
    </source>
</evidence>
<comment type="caution">
    <text evidence="2">The sequence shown here is derived from an EMBL/GenBank/DDBJ whole genome shotgun (WGS) entry which is preliminary data.</text>
</comment>
<feature type="transmembrane region" description="Helical" evidence="1">
    <location>
        <begin position="12"/>
        <end position="32"/>
    </location>
</feature>
<protein>
    <submittedName>
        <fullName evidence="2">Uncharacterized protein</fullName>
    </submittedName>
</protein>
<evidence type="ECO:0000313" key="3">
    <source>
        <dbReference type="Proteomes" id="UP000199727"/>
    </source>
</evidence>
<reference evidence="2 3" key="1">
    <citation type="submission" date="2017-06" db="EMBL/GenBank/DDBJ databases">
        <title>Global population genomics of the pathogenic fungus Cryptococcus neoformans var. grubii.</title>
        <authorList>
            <person name="Cuomo C."/>
            <person name="Litvintseva A."/>
            <person name="Chen Y."/>
            <person name="Young S."/>
            <person name="Zeng Q."/>
            <person name="Chapman S."/>
            <person name="Gujja S."/>
            <person name="Saif S."/>
            <person name="Birren B."/>
        </authorList>
    </citation>
    <scope>NUCLEOTIDE SEQUENCE [LARGE SCALE GENOMIC DNA]</scope>
    <source>
        <strain evidence="2 3">Tu259-1</strain>
    </source>
</reference>
<accession>A0A854QIU7</accession>
<keyword evidence="1" id="KW-1133">Transmembrane helix</keyword>
<dbReference type="Proteomes" id="UP000199727">
    <property type="component" value="Unassembled WGS sequence"/>
</dbReference>
<keyword evidence="1" id="KW-0812">Transmembrane</keyword>
<gene>
    <name evidence="2" type="ORF">C361_02254</name>
</gene>
<name>A0A854QIU7_CRYNE</name>
<evidence type="ECO:0000313" key="2">
    <source>
        <dbReference type="EMBL" id="OXG25248.1"/>
    </source>
</evidence>
<sequence>MLLGKVHLEVGVVGKLAAMANLAAIITAVVFGENLANIFASQGEVVGQQILGVMVMGDWVVRREELSMEADTLAQETVGN</sequence>
<dbReference type="EMBL" id="AMKT01000028">
    <property type="protein sequence ID" value="OXG25248.1"/>
    <property type="molecule type" value="Genomic_DNA"/>
</dbReference>
<proteinExistence type="predicted"/>
<dbReference type="AlphaFoldDB" id="A0A854QIU7"/>